<dbReference type="EMBL" id="JABBWM010000361">
    <property type="protein sequence ID" value="KAG2081993.1"/>
    <property type="molecule type" value="Genomic_DNA"/>
</dbReference>
<dbReference type="GO" id="GO:0005525">
    <property type="term" value="F:GTP binding"/>
    <property type="evidence" value="ECO:0007669"/>
    <property type="project" value="InterPro"/>
</dbReference>
<evidence type="ECO:0000259" key="1">
    <source>
        <dbReference type="Pfam" id="PF01926"/>
    </source>
</evidence>
<sequence length="155" mass="17119">MASNNHRILTLITHKLNLAFIESIKLHKKIRIVVDLSRNTTTEAERSVPSGQSLELPPTTSDIFQNCPRFRILVIGKTGVGKSSLISNAFGVEKQIVAHDKPGDASIDDEFISSQNNRFVLHDSKGFEPGDKDNLKIVRDFLNPDLAARATGRGE</sequence>
<protein>
    <recommendedName>
        <fullName evidence="1">G domain-containing protein</fullName>
    </recommendedName>
</protein>
<dbReference type="SUPFAM" id="SSF52540">
    <property type="entry name" value="P-loop containing nucleoside triphosphate hydrolases"/>
    <property type="match status" value="1"/>
</dbReference>
<dbReference type="Gene3D" id="3.40.50.300">
    <property type="entry name" value="P-loop containing nucleotide triphosphate hydrolases"/>
    <property type="match status" value="1"/>
</dbReference>
<gene>
    <name evidence="2" type="ORF">F5147DRAFT_735147</name>
</gene>
<dbReference type="OrthoDB" id="391988at2759"/>
<keyword evidence="3" id="KW-1185">Reference proteome</keyword>
<dbReference type="InterPro" id="IPR027417">
    <property type="entry name" value="P-loop_NTPase"/>
</dbReference>
<dbReference type="RefSeq" id="XP_041284255.1">
    <property type="nucleotide sequence ID" value="XM_041439430.1"/>
</dbReference>
<evidence type="ECO:0000313" key="2">
    <source>
        <dbReference type="EMBL" id="KAG2081993.1"/>
    </source>
</evidence>
<name>A0A9P7EQ51_9AGAM</name>
<reference evidence="2" key="1">
    <citation type="journal article" date="2020" name="New Phytol.">
        <title>Comparative genomics reveals dynamic genome evolution in host specialist ectomycorrhizal fungi.</title>
        <authorList>
            <person name="Lofgren L.A."/>
            <person name="Nguyen N.H."/>
            <person name="Vilgalys R."/>
            <person name="Ruytinx J."/>
            <person name="Liao H.L."/>
            <person name="Branco S."/>
            <person name="Kuo A."/>
            <person name="LaButti K."/>
            <person name="Lipzen A."/>
            <person name="Andreopoulos W."/>
            <person name="Pangilinan J."/>
            <person name="Riley R."/>
            <person name="Hundley H."/>
            <person name="Na H."/>
            <person name="Barry K."/>
            <person name="Grigoriev I.V."/>
            <person name="Stajich J.E."/>
            <person name="Kennedy P.G."/>
        </authorList>
    </citation>
    <scope>NUCLEOTIDE SEQUENCE</scope>
    <source>
        <strain evidence="2">FC423</strain>
    </source>
</reference>
<dbReference type="GeneID" id="64701689"/>
<dbReference type="Pfam" id="PF01926">
    <property type="entry name" value="MMR_HSR1"/>
    <property type="match status" value="1"/>
</dbReference>
<feature type="domain" description="G" evidence="1">
    <location>
        <begin position="71"/>
        <end position="143"/>
    </location>
</feature>
<dbReference type="AlphaFoldDB" id="A0A9P7EQ51"/>
<evidence type="ECO:0000313" key="3">
    <source>
        <dbReference type="Proteomes" id="UP000823399"/>
    </source>
</evidence>
<accession>A0A9P7EQ51</accession>
<dbReference type="InterPro" id="IPR006073">
    <property type="entry name" value="GTP-bd"/>
</dbReference>
<organism evidence="2 3">
    <name type="scientific">Suillus discolor</name>
    <dbReference type="NCBI Taxonomy" id="1912936"/>
    <lineage>
        <taxon>Eukaryota</taxon>
        <taxon>Fungi</taxon>
        <taxon>Dikarya</taxon>
        <taxon>Basidiomycota</taxon>
        <taxon>Agaricomycotina</taxon>
        <taxon>Agaricomycetes</taxon>
        <taxon>Agaricomycetidae</taxon>
        <taxon>Boletales</taxon>
        <taxon>Suillineae</taxon>
        <taxon>Suillaceae</taxon>
        <taxon>Suillus</taxon>
    </lineage>
</organism>
<proteinExistence type="predicted"/>
<comment type="caution">
    <text evidence="2">The sequence shown here is derived from an EMBL/GenBank/DDBJ whole genome shotgun (WGS) entry which is preliminary data.</text>
</comment>
<dbReference type="Proteomes" id="UP000823399">
    <property type="component" value="Unassembled WGS sequence"/>
</dbReference>